<evidence type="ECO:0000259" key="2">
    <source>
        <dbReference type="Pfam" id="PF13581"/>
    </source>
</evidence>
<organism evidence="3 4">
    <name type="scientific">Streptomyces bugieae</name>
    <dbReference type="NCBI Taxonomy" id="3098223"/>
    <lineage>
        <taxon>Bacteria</taxon>
        <taxon>Bacillati</taxon>
        <taxon>Actinomycetota</taxon>
        <taxon>Actinomycetes</taxon>
        <taxon>Kitasatosporales</taxon>
        <taxon>Streptomycetaceae</taxon>
        <taxon>Streptomyces</taxon>
    </lineage>
</organism>
<dbReference type="EMBL" id="JAZBJP010000002">
    <property type="protein sequence ID" value="MEE4419203.1"/>
    <property type="molecule type" value="Genomic_DNA"/>
</dbReference>
<keyword evidence="1" id="KW-0418">Kinase</keyword>
<evidence type="ECO:0000313" key="3">
    <source>
        <dbReference type="EMBL" id="MEE4419203.1"/>
    </source>
</evidence>
<dbReference type="Gene3D" id="3.30.565.10">
    <property type="entry name" value="Histidine kinase-like ATPase, C-terminal domain"/>
    <property type="match status" value="1"/>
</dbReference>
<dbReference type="GO" id="GO:0005524">
    <property type="term" value="F:ATP binding"/>
    <property type="evidence" value="ECO:0007669"/>
    <property type="project" value="UniProtKB-KW"/>
</dbReference>
<dbReference type="PANTHER" id="PTHR35526:SF3">
    <property type="entry name" value="ANTI-SIGMA-F FACTOR RSBW"/>
    <property type="match status" value="1"/>
</dbReference>
<dbReference type="InterPro" id="IPR003594">
    <property type="entry name" value="HATPase_dom"/>
</dbReference>
<accession>A0ABU7NK01</accession>
<gene>
    <name evidence="3" type="ORF">V2J85_07535</name>
</gene>
<dbReference type="Proteomes" id="UP001307760">
    <property type="component" value="Unassembled WGS sequence"/>
</dbReference>
<keyword evidence="3" id="KW-0067">ATP-binding</keyword>
<evidence type="ECO:0000256" key="1">
    <source>
        <dbReference type="ARBA" id="ARBA00022527"/>
    </source>
</evidence>
<keyword evidence="3" id="KW-0547">Nucleotide-binding</keyword>
<dbReference type="PANTHER" id="PTHR35526">
    <property type="entry name" value="ANTI-SIGMA-F FACTOR RSBW-RELATED"/>
    <property type="match status" value="1"/>
</dbReference>
<sequence>MTATAEIAIPRDAELTSASLTLPAVLPAAREARTFTAKALRRWGEGEELIEAAVLIVSELATNAIRHGGRLPAGCRERGRGRDAVITLRLVPETEALHIEVHDGSALLPVQRTAGRDEDCGRGMLIVDALADSWSCGPAAEGGKWVRATVSRTGR</sequence>
<dbReference type="CDD" id="cd16936">
    <property type="entry name" value="HATPase_RsbW-like"/>
    <property type="match status" value="1"/>
</dbReference>
<dbReference type="SUPFAM" id="SSF55874">
    <property type="entry name" value="ATPase domain of HSP90 chaperone/DNA topoisomerase II/histidine kinase"/>
    <property type="match status" value="1"/>
</dbReference>
<evidence type="ECO:0000313" key="4">
    <source>
        <dbReference type="Proteomes" id="UP001307760"/>
    </source>
</evidence>
<feature type="domain" description="Histidine kinase/HSP90-like ATPase" evidence="2">
    <location>
        <begin position="23"/>
        <end position="149"/>
    </location>
</feature>
<dbReference type="InterPro" id="IPR050267">
    <property type="entry name" value="Anti-sigma-factor_SerPK"/>
</dbReference>
<keyword evidence="1" id="KW-0808">Transferase</keyword>
<dbReference type="Pfam" id="PF13581">
    <property type="entry name" value="HATPase_c_2"/>
    <property type="match status" value="1"/>
</dbReference>
<keyword evidence="4" id="KW-1185">Reference proteome</keyword>
<name>A0ABU7NK01_9ACTN</name>
<reference evidence="3 4" key="1">
    <citation type="submission" date="2023-12" db="EMBL/GenBank/DDBJ databases">
        <title>30 novel species of actinomycetes from the DSMZ collection.</title>
        <authorList>
            <person name="Nouioui I."/>
        </authorList>
    </citation>
    <scope>NUCLEOTIDE SEQUENCE [LARGE SCALE GENOMIC DNA]</scope>
    <source>
        <strain evidence="3 4">DSM 41528</strain>
    </source>
</reference>
<comment type="caution">
    <text evidence="3">The sequence shown here is derived from an EMBL/GenBank/DDBJ whole genome shotgun (WGS) entry which is preliminary data.</text>
</comment>
<proteinExistence type="predicted"/>
<protein>
    <submittedName>
        <fullName evidence="3">ATP-binding protein</fullName>
    </submittedName>
</protein>
<dbReference type="InterPro" id="IPR036890">
    <property type="entry name" value="HATPase_C_sf"/>
</dbReference>
<keyword evidence="1" id="KW-0723">Serine/threonine-protein kinase</keyword>